<keyword evidence="2" id="KW-0472">Membrane</keyword>
<dbReference type="EMBL" id="JASWJB010000372">
    <property type="protein sequence ID" value="KAK2591018.1"/>
    <property type="molecule type" value="Genomic_DNA"/>
</dbReference>
<proteinExistence type="predicted"/>
<feature type="transmembrane region" description="Helical" evidence="2">
    <location>
        <begin position="300"/>
        <end position="319"/>
    </location>
</feature>
<feature type="compositionally biased region" description="Basic and acidic residues" evidence="1">
    <location>
        <begin position="544"/>
        <end position="553"/>
    </location>
</feature>
<feature type="transmembrane region" description="Helical" evidence="2">
    <location>
        <begin position="257"/>
        <end position="280"/>
    </location>
</feature>
<keyword evidence="4" id="KW-1185">Reference proteome</keyword>
<evidence type="ECO:0000313" key="3">
    <source>
        <dbReference type="EMBL" id="KAK2591018.1"/>
    </source>
</evidence>
<organism evidence="3 4">
    <name type="scientific">Conoideocrella luteorostrata</name>
    <dbReference type="NCBI Taxonomy" id="1105319"/>
    <lineage>
        <taxon>Eukaryota</taxon>
        <taxon>Fungi</taxon>
        <taxon>Dikarya</taxon>
        <taxon>Ascomycota</taxon>
        <taxon>Pezizomycotina</taxon>
        <taxon>Sordariomycetes</taxon>
        <taxon>Hypocreomycetidae</taxon>
        <taxon>Hypocreales</taxon>
        <taxon>Clavicipitaceae</taxon>
        <taxon>Conoideocrella</taxon>
    </lineage>
</organism>
<comment type="caution">
    <text evidence="3">The sequence shown here is derived from an EMBL/GenBank/DDBJ whole genome shotgun (WGS) entry which is preliminary data.</text>
</comment>
<feature type="transmembrane region" description="Helical" evidence="2">
    <location>
        <begin position="98"/>
        <end position="122"/>
    </location>
</feature>
<keyword evidence="2" id="KW-1133">Transmembrane helix</keyword>
<reference evidence="3" key="1">
    <citation type="submission" date="2023-06" db="EMBL/GenBank/DDBJ databases">
        <title>Conoideocrella luteorostrata (Hypocreales: Clavicipitaceae), a potential biocontrol fungus for elongate hemlock scale in United States Christmas tree production areas.</title>
        <authorList>
            <person name="Barrett H."/>
            <person name="Lovett B."/>
            <person name="Macias A.M."/>
            <person name="Stajich J.E."/>
            <person name="Kasson M.T."/>
        </authorList>
    </citation>
    <scope>NUCLEOTIDE SEQUENCE</scope>
    <source>
        <strain evidence="3">ARSEF 14590</strain>
    </source>
</reference>
<evidence type="ECO:0000256" key="2">
    <source>
        <dbReference type="SAM" id="Phobius"/>
    </source>
</evidence>
<feature type="transmembrane region" description="Helical" evidence="2">
    <location>
        <begin position="218"/>
        <end position="245"/>
    </location>
</feature>
<feature type="region of interest" description="Disordered" evidence="1">
    <location>
        <begin position="513"/>
        <end position="618"/>
    </location>
</feature>
<evidence type="ECO:0000313" key="4">
    <source>
        <dbReference type="Proteomes" id="UP001251528"/>
    </source>
</evidence>
<keyword evidence="2" id="KW-0812">Transmembrane</keyword>
<protein>
    <submittedName>
        <fullName evidence="3">Uncharacterized protein</fullName>
    </submittedName>
</protein>
<dbReference type="Proteomes" id="UP001251528">
    <property type="component" value="Unassembled WGS sequence"/>
</dbReference>
<feature type="transmembrane region" description="Helical" evidence="2">
    <location>
        <begin position="56"/>
        <end position="77"/>
    </location>
</feature>
<dbReference type="AlphaFoldDB" id="A0AAJ0CFP3"/>
<accession>A0AAJ0CFP3</accession>
<feature type="compositionally biased region" description="Polar residues" evidence="1">
    <location>
        <begin position="513"/>
        <end position="522"/>
    </location>
</feature>
<evidence type="ECO:0000256" key="1">
    <source>
        <dbReference type="SAM" id="MobiDB-lite"/>
    </source>
</evidence>
<name>A0AAJ0CFP3_9HYPO</name>
<feature type="compositionally biased region" description="Polar residues" evidence="1">
    <location>
        <begin position="575"/>
        <end position="595"/>
    </location>
</feature>
<sequence length="618" mass="67860">MDNIASRWLEPALGDLYTRLPQLNASPDGFGSPPNSSSAFINSLRFQASKSIRTSFLILASFNAMAGAATAAGIYWDCYMNSRRNDPDFRFRSSFWRLIGPAETFPFVLSLSIVVQGMIFAVVQSFGLQSSLILGCTPLSQIMLPAFFIVPYIQFTFGLEAIFQAVRPYQPFSRRYKWSLPICLAVSVLGLIGTYVLTRFVLPPNFCFASLFFFLRRWGIGCFGMVIGIASTLLMGSLVTVYRLYQVSGIGEQQRITASWMAWFMALGAVMMSIMVPYFYSVSADDGSKVSTLQSQLSMAGVVVANLTGLNNGALYVLLRSSRLGKIGPKGYHEFDSRRSVRRPGTTKPLSFVFTKQIQQPVPMPAKLPERRVSSYYPPLDMESAAAVAEASNGIGVQVTDASNQPSAVGIATTTNTNTWQHHTRKNSYNLFPRDTTPDLKSMYLLPATAYAPSSKEKTNNPFADELPAPPTLRLAGGKHTRDSSVGSSATVPIGLRVSNINDLPPVQSFYQIPRTSTSGQRTRPESTVPVPPIPSSLIIPDGDDAKERKDKQLPPVPLAVTKKANDEELRLSPTVYSPQRKSPTSKGTRSISPGTSPPPRPNWITENPSRVKEAQWI</sequence>
<feature type="transmembrane region" description="Helical" evidence="2">
    <location>
        <begin position="142"/>
        <end position="166"/>
    </location>
</feature>
<feature type="transmembrane region" description="Helical" evidence="2">
    <location>
        <begin position="178"/>
        <end position="198"/>
    </location>
</feature>
<gene>
    <name evidence="3" type="ORF">QQS21_011296</name>
</gene>